<reference evidence="7 8" key="1">
    <citation type="submission" date="2023-07" db="EMBL/GenBank/DDBJ databases">
        <authorList>
            <person name="Girao M."/>
            <person name="Carvalho M.F."/>
        </authorList>
    </citation>
    <scope>NUCLEOTIDE SEQUENCE [LARGE SCALE GENOMIC DNA]</scope>
    <source>
        <strain evidence="7 8">YIM65754</strain>
    </source>
</reference>
<dbReference type="Pfam" id="PF25601">
    <property type="entry name" value="AAA_lid_14"/>
    <property type="match status" value="1"/>
</dbReference>
<keyword evidence="8" id="KW-1185">Reference proteome</keyword>
<accession>A0ABU7LLP6</accession>
<dbReference type="PANTHER" id="PTHR32071">
    <property type="entry name" value="TRANSCRIPTIONAL REGULATORY PROTEIN"/>
    <property type="match status" value="1"/>
</dbReference>
<dbReference type="RefSeq" id="WP_330137217.1">
    <property type="nucleotide sequence ID" value="NZ_JAUTXY010000029.1"/>
</dbReference>
<evidence type="ECO:0000259" key="6">
    <source>
        <dbReference type="PROSITE" id="PS50045"/>
    </source>
</evidence>
<evidence type="ECO:0000313" key="8">
    <source>
        <dbReference type="Proteomes" id="UP001336020"/>
    </source>
</evidence>
<protein>
    <submittedName>
        <fullName evidence="7">Helix-turn-helix domain-containing protein</fullName>
    </submittedName>
</protein>
<dbReference type="InterPro" id="IPR009057">
    <property type="entry name" value="Homeodomain-like_sf"/>
</dbReference>
<keyword evidence="1" id="KW-0547">Nucleotide-binding</keyword>
<dbReference type="SUPFAM" id="SSF46689">
    <property type="entry name" value="Homeodomain-like"/>
    <property type="match status" value="1"/>
</dbReference>
<dbReference type="InterPro" id="IPR027417">
    <property type="entry name" value="P-loop_NTPase"/>
</dbReference>
<dbReference type="Gene3D" id="1.10.10.60">
    <property type="entry name" value="Homeodomain-like"/>
    <property type="match status" value="1"/>
</dbReference>
<keyword evidence="3" id="KW-0805">Transcription regulation</keyword>
<evidence type="ECO:0000256" key="4">
    <source>
        <dbReference type="ARBA" id="ARBA00023125"/>
    </source>
</evidence>
<organism evidence="7 8">
    <name type="scientific">Rhodococcus artemisiae</name>
    <dbReference type="NCBI Taxonomy" id="714159"/>
    <lineage>
        <taxon>Bacteria</taxon>
        <taxon>Bacillati</taxon>
        <taxon>Actinomycetota</taxon>
        <taxon>Actinomycetes</taxon>
        <taxon>Mycobacteriales</taxon>
        <taxon>Nocardiaceae</taxon>
        <taxon>Rhodococcus</taxon>
    </lineage>
</organism>
<feature type="domain" description="Sigma-54 factor interaction" evidence="6">
    <location>
        <begin position="442"/>
        <end position="508"/>
    </location>
</feature>
<dbReference type="InterPro" id="IPR029016">
    <property type="entry name" value="GAF-like_dom_sf"/>
</dbReference>
<keyword evidence="5" id="KW-0804">Transcription</keyword>
<gene>
    <name evidence="7" type="ORF">Q7514_32005</name>
</gene>
<evidence type="ECO:0000313" key="7">
    <source>
        <dbReference type="EMBL" id="MEE2062159.1"/>
    </source>
</evidence>
<dbReference type="Gene3D" id="1.10.8.60">
    <property type="match status" value="1"/>
</dbReference>
<keyword evidence="4" id="KW-0238">DNA-binding</keyword>
<dbReference type="PROSITE" id="PS50045">
    <property type="entry name" value="SIGMA54_INTERACT_4"/>
    <property type="match status" value="1"/>
</dbReference>
<evidence type="ECO:0000256" key="1">
    <source>
        <dbReference type="ARBA" id="ARBA00022741"/>
    </source>
</evidence>
<dbReference type="InterPro" id="IPR058031">
    <property type="entry name" value="AAA_lid_NorR"/>
</dbReference>
<dbReference type="Pfam" id="PF01590">
    <property type="entry name" value="GAF"/>
    <property type="match status" value="1"/>
</dbReference>
<evidence type="ECO:0000256" key="2">
    <source>
        <dbReference type="ARBA" id="ARBA00022840"/>
    </source>
</evidence>
<name>A0ABU7LLP6_9NOCA</name>
<dbReference type="Gene3D" id="3.40.50.300">
    <property type="entry name" value="P-loop containing nucleotide triphosphate hydrolases"/>
    <property type="match status" value="1"/>
</dbReference>
<dbReference type="SUPFAM" id="SSF52540">
    <property type="entry name" value="P-loop containing nucleoside triphosphate hydrolases"/>
    <property type="match status" value="1"/>
</dbReference>
<dbReference type="PRINTS" id="PR01590">
    <property type="entry name" value="HTHFIS"/>
</dbReference>
<dbReference type="InterPro" id="IPR003018">
    <property type="entry name" value="GAF"/>
</dbReference>
<evidence type="ECO:0000256" key="3">
    <source>
        <dbReference type="ARBA" id="ARBA00023015"/>
    </source>
</evidence>
<keyword evidence="2" id="KW-0067">ATP-binding</keyword>
<dbReference type="Pfam" id="PF02954">
    <property type="entry name" value="HTH_8"/>
    <property type="match status" value="1"/>
</dbReference>
<dbReference type="InterPro" id="IPR002197">
    <property type="entry name" value="HTH_Fis"/>
</dbReference>
<comment type="caution">
    <text evidence="7">The sequence shown here is derived from an EMBL/GenBank/DDBJ whole genome shotgun (WGS) entry which is preliminary data.</text>
</comment>
<evidence type="ECO:0000256" key="5">
    <source>
        <dbReference type="ARBA" id="ARBA00023163"/>
    </source>
</evidence>
<dbReference type="Proteomes" id="UP001336020">
    <property type="component" value="Unassembled WGS sequence"/>
</dbReference>
<dbReference type="EMBL" id="JAUTXY010000029">
    <property type="protein sequence ID" value="MEE2062159.1"/>
    <property type="molecule type" value="Genomic_DNA"/>
</dbReference>
<dbReference type="InterPro" id="IPR002078">
    <property type="entry name" value="Sigma_54_int"/>
</dbReference>
<dbReference type="Gene3D" id="3.30.450.40">
    <property type="match status" value="1"/>
</dbReference>
<proteinExistence type="predicted"/>
<sequence>MSSPLDSDFDRGRLAQVREAFFAAPSVTGVVRADVLESWQRSRQALGTPTAVSTVPHVGDEFLDEELVRMFAAPLARVSEGLSDTDLGLILADAEGRVLKRWFQDRTAVEHLDRLGTVRGAVLAEQAVGTNGVGTVAATGQVVQISGAEHFAEFYQQASCTGAPVRHPLTGSLLAVVTISTRAAANTHLLKPLVHSVAVQLEQHALEVQQPAARVVLDAFLEASRVRLQPVIAFGPQNIVMQSVAAATLTPTDLGILRQRSGDAGHATRIPVELSIGYFDAHITRLGHAAGAVVVLERRRSYNAGGSARGESRLAGGSRSWATVVQRVNHYVLNGTPVVLGGEPGTGKTSAAMGRQFVPGAPMPRTVVDAAEHLVVGTAAWLQRVAELVRGTTPVVIRGVEELDGTLLSGLRALLHSDARQTAVLLTLASNSPADVEVVAGKLEIDHIWLPALRDRSADIRPMWQLFVEKLTAGAALRLSDDAMEVMTAYSWPGNVAELRSVVEKLYRAGKRGTVRPADLPAVVQRGRALTMIERAELDALRHALEESGGNRSKAAQLLGLSRATVYRKMKAYRLTV</sequence>